<organism evidence="2 3">
    <name type="scientific">Rotaria magnacalcarata</name>
    <dbReference type="NCBI Taxonomy" id="392030"/>
    <lineage>
        <taxon>Eukaryota</taxon>
        <taxon>Metazoa</taxon>
        <taxon>Spiralia</taxon>
        <taxon>Gnathifera</taxon>
        <taxon>Rotifera</taxon>
        <taxon>Eurotatoria</taxon>
        <taxon>Bdelloidea</taxon>
        <taxon>Philodinida</taxon>
        <taxon>Philodinidae</taxon>
        <taxon>Rotaria</taxon>
    </lineage>
</organism>
<reference evidence="2" key="1">
    <citation type="submission" date="2021-02" db="EMBL/GenBank/DDBJ databases">
        <authorList>
            <person name="Nowell W R."/>
        </authorList>
    </citation>
    <scope>NUCLEOTIDE SEQUENCE</scope>
</reference>
<name>A0A8S2W6X7_9BILA</name>
<gene>
    <name evidence="2" type="ORF">BYL167_LOCUS32319</name>
    <name evidence="1" type="ORF">SMN809_LOCUS19608</name>
</gene>
<sequence length="121" mass="14146">MSSFIHEDDTERCLQLLESFNKIPASIEIVHSNQMNFNQYFQSNTDHINEIFRSLLLMTDKTYLNLSLHQDFSTISLKSSEIQLFAIHDNFIVYYDNYKSSSSLCGLNLQPYLEHKNAKQS</sequence>
<dbReference type="Proteomes" id="UP000681967">
    <property type="component" value="Unassembled WGS sequence"/>
</dbReference>
<comment type="caution">
    <text evidence="2">The sequence shown here is derived from an EMBL/GenBank/DDBJ whole genome shotgun (WGS) entry which is preliminary data.</text>
</comment>
<dbReference type="AlphaFoldDB" id="A0A8S2W6X7"/>
<evidence type="ECO:0000313" key="2">
    <source>
        <dbReference type="EMBL" id="CAF4417954.1"/>
    </source>
</evidence>
<evidence type="ECO:0000313" key="3">
    <source>
        <dbReference type="Proteomes" id="UP000681967"/>
    </source>
</evidence>
<evidence type="ECO:0000313" key="1">
    <source>
        <dbReference type="EMBL" id="CAF4147899.1"/>
    </source>
</evidence>
<dbReference type="EMBL" id="CAJOBI010009860">
    <property type="protein sequence ID" value="CAF4147899.1"/>
    <property type="molecule type" value="Genomic_DNA"/>
</dbReference>
<protein>
    <submittedName>
        <fullName evidence="2">Uncharacterized protein</fullName>
    </submittedName>
</protein>
<dbReference type="EMBL" id="CAJOBH010059555">
    <property type="protein sequence ID" value="CAF4417954.1"/>
    <property type="molecule type" value="Genomic_DNA"/>
</dbReference>
<accession>A0A8S2W6X7</accession>
<proteinExistence type="predicted"/>
<dbReference type="Proteomes" id="UP000676336">
    <property type="component" value="Unassembled WGS sequence"/>
</dbReference>